<evidence type="ECO:0000313" key="18">
    <source>
        <dbReference type="Proteomes" id="UP000695022"/>
    </source>
</evidence>
<evidence type="ECO:0000256" key="11">
    <source>
        <dbReference type="ARBA" id="ARBA00023049"/>
    </source>
</evidence>
<feature type="domain" description="UBZ4-type" evidence="17">
    <location>
        <begin position="652"/>
        <end position="676"/>
    </location>
</feature>
<dbReference type="GeneID" id="106805952"/>
<sequence length="676" mass="74712">MSRPISNHVDSDLALAVKLQEEFDRETIGPIVGAHHGSSFTVPSSSSIWSDTDNASSSSASPSTSNWNLQNGTKFKQIAEAISKPLSVVDEQWELTDPNPDVRALFLEYNRTYFWGKLECVEVRWSPRMTLCAGLCCYEGRGGLCSIRLSLPLLKLRPRSDLVQTLLHEMIHAYLFVTDNNKDHDGHGPEFCKHMKRINDKSGSKITVYHSFHDEVDVYRQHWWRCDGPCQKRPPYFGIVRRAMNRAPSFRDTWWSQHQSTCGGKYTKIKEPDDYGKKGKRKAGMDIEGLAAKKPKSEGQDIRSLFSGNGNMVGTSRSQSERGIKQNGMTVLPGDTKSKSLPVIHNSNDSQSSAQASRGKETCPETKHSRRDSTDIVRQPKASDLKSLGNAIKVNNNLFPGKGFVLGACSSGEHTAQKDNVHVNRNNGDVHKTGRQTKDKLGIKHGWKGSCANQNGGKHCKSVPPQMTLDLNGRSNNAACQNRVLSPNNSRNNGTWQDSHKLTSRENIVAVRQRSTDHTGTAVARDRGVSQAMRGLAEDLYSEKPMASTSDTAMNNRGSSTAIFTQVKEQVNKSPAEQRSPSKTLTSIEKQSTLDNFFSTPAKKSTAGDPQRAVIRTGETDSAGSDYEDEIMEIFTPPSAKNVQHEVPKIPMCQCPVCNKEVKVSAINAHLDQCLG</sequence>
<dbReference type="InterPro" id="IPR006642">
    <property type="entry name" value="Rad18_UBZ4"/>
</dbReference>
<evidence type="ECO:0000256" key="9">
    <source>
        <dbReference type="ARBA" id="ARBA00022801"/>
    </source>
</evidence>
<evidence type="ECO:0000256" key="6">
    <source>
        <dbReference type="ARBA" id="ARBA00022723"/>
    </source>
</evidence>
<keyword evidence="4" id="KW-0158">Chromosome</keyword>
<dbReference type="InterPro" id="IPR055220">
    <property type="entry name" value="SPRTN_ZBD"/>
</dbReference>
<dbReference type="InterPro" id="IPR044245">
    <property type="entry name" value="Spartan"/>
</dbReference>
<evidence type="ECO:0000256" key="5">
    <source>
        <dbReference type="ARBA" id="ARBA00022670"/>
    </source>
</evidence>
<feature type="compositionally biased region" description="Low complexity" evidence="16">
    <location>
        <begin position="346"/>
        <end position="357"/>
    </location>
</feature>
<evidence type="ECO:0000256" key="8">
    <source>
        <dbReference type="ARBA" id="ARBA00022771"/>
    </source>
</evidence>
<keyword evidence="7 15" id="KW-0227">DNA damage</keyword>
<evidence type="ECO:0000256" key="10">
    <source>
        <dbReference type="ARBA" id="ARBA00022833"/>
    </source>
</evidence>
<dbReference type="Pfam" id="PF22934">
    <property type="entry name" value="SPRTN_ZBD"/>
    <property type="match status" value="1"/>
</dbReference>
<evidence type="ECO:0000256" key="15">
    <source>
        <dbReference type="PROSITE-ProRule" id="PRU01256"/>
    </source>
</evidence>
<evidence type="ECO:0000256" key="4">
    <source>
        <dbReference type="ARBA" id="ARBA00022454"/>
    </source>
</evidence>
<evidence type="ECO:0000256" key="3">
    <source>
        <dbReference type="ARBA" id="ARBA00010724"/>
    </source>
</evidence>
<evidence type="ECO:0000256" key="12">
    <source>
        <dbReference type="ARBA" id="ARBA00023204"/>
    </source>
</evidence>
<dbReference type="PANTHER" id="PTHR21220">
    <property type="entry name" value="DNA-DEPENDENT METALLOPROTEASE SPRTN"/>
    <property type="match status" value="1"/>
</dbReference>
<keyword evidence="10" id="KW-0862">Zinc</keyword>
<feature type="compositionally biased region" description="Basic and acidic residues" evidence="16">
    <location>
        <begin position="358"/>
        <end position="375"/>
    </location>
</feature>
<dbReference type="Pfam" id="PF10263">
    <property type="entry name" value="SprT-like"/>
    <property type="match status" value="1"/>
</dbReference>
<keyword evidence="13" id="KW-0539">Nucleus</keyword>
<evidence type="ECO:0000256" key="16">
    <source>
        <dbReference type="SAM" id="MobiDB-lite"/>
    </source>
</evidence>
<evidence type="ECO:0000313" key="19">
    <source>
        <dbReference type="RefSeq" id="XP_014663233.1"/>
    </source>
</evidence>
<evidence type="ECO:0000256" key="14">
    <source>
        <dbReference type="ARBA" id="ARBA00030396"/>
    </source>
</evidence>
<proteinExistence type="inferred from homology"/>
<dbReference type="InterPro" id="IPR006640">
    <property type="entry name" value="SprT-like_domain"/>
</dbReference>
<protein>
    <recommendedName>
        <fullName evidence="14">Protein with SprT-like domain at the N terminus</fullName>
    </recommendedName>
</protein>
<keyword evidence="11" id="KW-0482">Metalloprotease</keyword>
<organism evidence="18 19">
    <name type="scientific">Priapulus caudatus</name>
    <name type="common">Priapulid worm</name>
    <dbReference type="NCBI Taxonomy" id="37621"/>
    <lineage>
        <taxon>Eukaryota</taxon>
        <taxon>Metazoa</taxon>
        <taxon>Ecdysozoa</taxon>
        <taxon>Scalidophora</taxon>
        <taxon>Priapulida</taxon>
        <taxon>Priapulimorpha</taxon>
        <taxon>Priapulimorphida</taxon>
        <taxon>Priapulidae</taxon>
        <taxon>Priapulus</taxon>
    </lineage>
</organism>
<comment type="similarity">
    <text evidence="3">Belongs to the Spartan family.</text>
</comment>
<keyword evidence="5" id="KW-0645">Protease</keyword>
<dbReference type="Gene3D" id="3.30.160.60">
    <property type="entry name" value="Classic Zinc Finger"/>
    <property type="match status" value="1"/>
</dbReference>
<accession>A0ABM1DTG2</accession>
<evidence type="ECO:0000256" key="1">
    <source>
        <dbReference type="ARBA" id="ARBA00004123"/>
    </source>
</evidence>
<dbReference type="SMART" id="SM00731">
    <property type="entry name" value="SprT"/>
    <property type="match status" value="1"/>
</dbReference>
<evidence type="ECO:0000256" key="7">
    <source>
        <dbReference type="ARBA" id="ARBA00022763"/>
    </source>
</evidence>
<keyword evidence="18" id="KW-1185">Reference proteome</keyword>
<dbReference type="PANTHER" id="PTHR21220:SF0">
    <property type="entry name" value="DNA-DEPENDENT METALLOPROTEASE SPRTN"/>
    <property type="match status" value="1"/>
</dbReference>
<dbReference type="Proteomes" id="UP000695022">
    <property type="component" value="Unplaced"/>
</dbReference>
<feature type="region of interest" description="Disordered" evidence="16">
    <location>
        <begin position="272"/>
        <end position="382"/>
    </location>
</feature>
<comment type="subcellular location">
    <subcellularLocation>
        <location evidence="2">Chromosome</location>
    </subcellularLocation>
    <subcellularLocation>
        <location evidence="1">Nucleus</location>
    </subcellularLocation>
</comment>
<name>A0ABM1DTG2_PRICU</name>
<keyword evidence="6" id="KW-0479">Metal-binding</keyword>
<keyword evidence="12 15" id="KW-0234">DNA repair</keyword>
<reference evidence="19" key="1">
    <citation type="submission" date="2025-08" db="UniProtKB">
        <authorList>
            <consortium name="RefSeq"/>
        </authorList>
    </citation>
    <scope>IDENTIFICATION</scope>
</reference>
<gene>
    <name evidence="19" type="primary">LOC106805952</name>
</gene>
<evidence type="ECO:0000256" key="13">
    <source>
        <dbReference type="ARBA" id="ARBA00023242"/>
    </source>
</evidence>
<evidence type="ECO:0000256" key="2">
    <source>
        <dbReference type="ARBA" id="ARBA00004286"/>
    </source>
</evidence>
<feature type="region of interest" description="Disordered" evidence="16">
    <location>
        <begin position="569"/>
        <end position="611"/>
    </location>
</feature>
<feature type="compositionally biased region" description="Polar residues" evidence="16">
    <location>
        <begin position="569"/>
        <end position="603"/>
    </location>
</feature>
<keyword evidence="8 15" id="KW-0863">Zinc-finger</keyword>
<dbReference type="PROSITE" id="PS51908">
    <property type="entry name" value="ZF_UBZ4"/>
    <property type="match status" value="1"/>
</dbReference>
<keyword evidence="9" id="KW-0378">Hydrolase</keyword>
<dbReference type="RefSeq" id="XP_014663233.1">
    <property type="nucleotide sequence ID" value="XM_014807747.1"/>
</dbReference>
<evidence type="ECO:0000259" key="17">
    <source>
        <dbReference type="PROSITE" id="PS51908"/>
    </source>
</evidence>
<feature type="compositionally biased region" description="Polar residues" evidence="16">
    <location>
        <begin position="306"/>
        <end position="318"/>
    </location>
</feature>
<dbReference type="SMART" id="SM00734">
    <property type="entry name" value="ZnF_Rad18"/>
    <property type="match status" value="1"/>
</dbReference>